<accession>W5SW07</accession>
<dbReference type="EMBL" id="CP005746">
    <property type="protein sequence ID" value="AHH11077.1"/>
    <property type="molecule type" value="Genomic_DNA"/>
</dbReference>
<dbReference type="HOGENOM" id="CLU_123743_0_0_12"/>
<protein>
    <submittedName>
        <fullName evidence="1">Uncharacterized protein</fullName>
    </submittedName>
</protein>
<gene>
    <name evidence="1" type="ORF">BCO_0002400</name>
</gene>
<geneLocation type="plasmid" evidence="1 2">
    <name>unnamed</name>
</geneLocation>
<dbReference type="Proteomes" id="UP000019330">
    <property type="component" value="Plasmid unnamed"/>
</dbReference>
<name>W5SW07_9SPIR</name>
<sequence>MIMLLNIILISTFLIFSCSRPSLPLEDVELYHDVNEGELSVKRILRNDSGYVRMTYPFNGKDNKYFVLDFNIATKTPLNLLKVSLNGIEVPHEQLYSYFEQPLELKGQEYILDFDDSIDLSGFYIYLNSDLGEHLKLMEIAKNEGLKLEVECVERNSGVNRKLSFNLNVNDAQQLFDFIDLIDKSKTR</sequence>
<reference evidence="1" key="1">
    <citation type="submission" date="2013-04" db="EMBL/GenBank/DDBJ databases">
        <title>Comparative Genomics of Relapsing Fever Spirochetes.</title>
        <authorList>
            <person name="Schwan T.G."/>
            <person name="Raffel S.J."/>
            <person name="Porcella S.F."/>
            <person name="Martens C.A."/>
            <person name="Bruno D.P."/>
            <person name="Ricklefs S.M."/>
            <person name="Barbian K.B."/>
        </authorList>
    </citation>
    <scope>NUCLEOTIDE SEQUENCE</scope>
    <source>
        <strain evidence="1">Co53</strain>
        <plasmid evidence="1">unnamed</plasmid>
    </source>
</reference>
<organism evidence="1">
    <name type="scientific">Borrelia coriaceae ATCC 43381</name>
    <dbReference type="NCBI Taxonomy" id="1408429"/>
    <lineage>
        <taxon>Bacteria</taxon>
        <taxon>Pseudomonadati</taxon>
        <taxon>Spirochaetota</taxon>
        <taxon>Spirochaetia</taxon>
        <taxon>Spirochaetales</taxon>
        <taxon>Borreliaceae</taxon>
        <taxon>Borrelia</taxon>
    </lineage>
</organism>
<evidence type="ECO:0000313" key="1">
    <source>
        <dbReference type="EMBL" id="AHH11077.1"/>
    </source>
</evidence>
<dbReference type="AlphaFoldDB" id="W5SW07"/>
<proteinExistence type="predicted"/>
<keyword evidence="2" id="KW-1185">Reference proteome</keyword>
<keyword evidence="1" id="KW-0614">Plasmid</keyword>
<evidence type="ECO:0000313" key="2">
    <source>
        <dbReference type="Proteomes" id="UP000019330"/>
    </source>
</evidence>